<reference evidence="1" key="2">
    <citation type="submission" date="2015-07" db="EMBL/GenBank/DDBJ databases">
        <title>Plasmids, circular viruses and viroids from rat gut.</title>
        <authorList>
            <person name="Jorgensen T.J."/>
            <person name="Hansen M.A."/>
            <person name="Xu Z."/>
            <person name="Tabak M.A."/>
            <person name="Sorensen S.J."/>
            <person name="Hansen L.H."/>
        </authorList>
    </citation>
    <scope>NUCLEOTIDE SEQUENCE</scope>
    <source>
        <strain evidence="1">RGFK1579</strain>
    </source>
</reference>
<dbReference type="EMBL" id="LN854107">
    <property type="protein sequence ID" value="CRY97485.1"/>
    <property type="molecule type" value="Genomic_DNA"/>
</dbReference>
<accession>A0A0H5Q7V8</accession>
<sequence length="189" mass="19859">MTIPVGYAQVLHSFTGNCAPSGAAITFGVDLGTVLDPAVVAQDMHEAFADNFMPRLTNQITLAETLVKFGPDETGPSAVYADGVNGSSSDAALLPNSSILIRKVTFLGGRQGRGRVFVPGMSEEDVTASGYIESLSLAAHQTAADAWLAAVNDASVTMVLLHSDSLVPTEVTSLSVAQIIATQRRRLRR</sequence>
<name>A0A0H5Q7V8_9ZZZZ</name>
<protein>
    <submittedName>
        <fullName evidence="1">Uncharacterized protein</fullName>
    </submittedName>
</protein>
<reference evidence="1" key="1">
    <citation type="submission" date="2015-06" db="EMBL/GenBank/DDBJ databases">
        <authorList>
            <person name="Joergensen T."/>
        </authorList>
    </citation>
    <scope>NUCLEOTIDE SEQUENCE</scope>
    <source>
        <strain evidence="1">RGFK1579</strain>
    </source>
</reference>
<proteinExistence type="predicted"/>
<dbReference type="AlphaFoldDB" id="A0A0H5Q7V8"/>
<organism evidence="1">
    <name type="scientific">uncultured prokaryote</name>
    <dbReference type="NCBI Taxonomy" id="198431"/>
    <lineage>
        <taxon>unclassified sequences</taxon>
        <taxon>environmental samples</taxon>
    </lineage>
</organism>
<evidence type="ECO:0000313" key="1">
    <source>
        <dbReference type="EMBL" id="CRY97485.1"/>
    </source>
</evidence>